<evidence type="ECO:0000259" key="6">
    <source>
        <dbReference type="PROSITE" id="PS01180"/>
    </source>
</evidence>
<comment type="caution">
    <text evidence="3">Lacks conserved residue(s) required for the propagation of feature annotation.</text>
</comment>
<dbReference type="InterPro" id="IPR000859">
    <property type="entry name" value="CUB_dom"/>
</dbReference>
<evidence type="ECO:0000313" key="8">
    <source>
        <dbReference type="Proteomes" id="UP001159405"/>
    </source>
</evidence>
<keyword evidence="5" id="KW-1133">Transmembrane helix</keyword>
<organism evidence="7 8">
    <name type="scientific">Porites lobata</name>
    <dbReference type="NCBI Taxonomy" id="104759"/>
    <lineage>
        <taxon>Eukaryota</taxon>
        <taxon>Metazoa</taxon>
        <taxon>Cnidaria</taxon>
        <taxon>Anthozoa</taxon>
        <taxon>Hexacorallia</taxon>
        <taxon>Scleractinia</taxon>
        <taxon>Fungiina</taxon>
        <taxon>Poritidae</taxon>
        <taxon>Porites</taxon>
    </lineage>
</organism>
<evidence type="ECO:0000313" key="7">
    <source>
        <dbReference type="EMBL" id="CAH3136179.1"/>
    </source>
</evidence>
<evidence type="ECO:0000256" key="3">
    <source>
        <dbReference type="PROSITE-ProRule" id="PRU00059"/>
    </source>
</evidence>
<dbReference type="Gene3D" id="2.60.120.290">
    <property type="entry name" value="Spermadhesin, CUB domain"/>
    <property type="match status" value="1"/>
</dbReference>
<feature type="region of interest" description="Disordered" evidence="4">
    <location>
        <begin position="163"/>
        <end position="192"/>
    </location>
</feature>
<evidence type="ECO:0000256" key="4">
    <source>
        <dbReference type="SAM" id="MobiDB-lite"/>
    </source>
</evidence>
<dbReference type="EMBL" id="CALNXK010000057">
    <property type="protein sequence ID" value="CAH3136179.1"/>
    <property type="molecule type" value="Genomic_DNA"/>
</dbReference>
<keyword evidence="1" id="KW-0677">Repeat</keyword>
<gene>
    <name evidence="7" type="ORF">PLOB_00038321</name>
</gene>
<keyword evidence="2" id="KW-1015">Disulfide bond</keyword>
<feature type="region of interest" description="Disordered" evidence="4">
    <location>
        <begin position="227"/>
        <end position="270"/>
    </location>
</feature>
<protein>
    <recommendedName>
        <fullName evidence="6">CUB domain-containing protein</fullName>
    </recommendedName>
</protein>
<evidence type="ECO:0000256" key="1">
    <source>
        <dbReference type="ARBA" id="ARBA00022737"/>
    </source>
</evidence>
<dbReference type="PANTHER" id="PTHR24251">
    <property type="entry name" value="OVOCHYMASE-RELATED"/>
    <property type="match status" value="1"/>
</dbReference>
<dbReference type="SMART" id="SM00042">
    <property type="entry name" value="CUB"/>
    <property type="match status" value="1"/>
</dbReference>
<keyword evidence="5" id="KW-0472">Membrane</keyword>
<comment type="caution">
    <text evidence="7">The sequence shown here is derived from an EMBL/GenBank/DDBJ whole genome shotgun (WGS) entry which is preliminary data.</text>
</comment>
<name>A0ABN8P7T1_9CNID</name>
<dbReference type="InterPro" id="IPR035914">
    <property type="entry name" value="Sperma_CUB_dom_sf"/>
</dbReference>
<feature type="domain" description="CUB" evidence="6">
    <location>
        <begin position="34"/>
        <end position="159"/>
    </location>
</feature>
<feature type="transmembrane region" description="Helical" evidence="5">
    <location>
        <begin position="196"/>
        <end position="218"/>
    </location>
</feature>
<keyword evidence="8" id="KW-1185">Reference proteome</keyword>
<dbReference type="PROSITE" id="PS01180">
    <property type="entry name" value="CUB"/>
    <property type="match status" value="1"/>
</dbReference>
<evidence type="ECO:0000256" key="5">
    <source>
        <dbReference type="SAM" id="Phobius"/>
    </source>
</evidence>
<proteinExistence type="predicted"/>
<accession>A0ABN8P7T1</accession>
<dbReference type="Pfam" id="PF00431">
    <property type="entry name" value="CUB"/>
    <property type="match status" value="1"/>
</dbReference>
<dbReference type="SUPFAM" id="SSF49854">
    <property type="entry name" value="Spermadhesin, CUB domain"/>
    <property type="match status" value="1"/>
</dbReference>
<dbReference type="Proteomes" id="UP001159405">
    <property type="component" value="Unassembled WGS sequence"/>
</dbReference>
<keyword evidence="5" id="KW-0812">Transmembrane</keyword>
<sequence>MFETQEKVIRKSSLKLLWLIGAIIARTAWSNEVCSEIVYLGGDFGIHRGRFSSPGYPSGTYPSREKCTWIIKVPLNYRVLLHFDGLDVESCPTATNNCTCDYVTVSDGQLLRDRLLAKLCGTKPPSDIISSGRFVRVDLVTDESNERNFKGFSAQFYSISPNGATPTSIDERDTGKNKKTVTPEQDGPEKGGGSTIMIAVVCSLGGVAIIGMILVCIYMKTRKQAQANPAPRGHPSASFQRSQEPSRPPPPYASVVSNAPPSYSSTASLG</sequence>
<reference evidence="7 8" key="1">
    <citation type="submission" date="2022-05" db="EMBL/GenBank/DDBJ databases">
        <authorList>
            <consortium name="Genoscope - CEA"/>
            <person name="William W."/>
        </authorList>
    </citation>
    <scope>NUCLEOTIDE SEQUENCE [LARGE SCALE GENOMIC DNA]</scope>
</reference>
<evidence type="ECO:0000256" key="2">
    <source>
        <dbReference type="ARBA" id="ARBA00023157"/>
    </source>
</evidence>
<feature type="compositionally biased region" description="Polar residues" evidence="4">
    <location>
        <begin position="255"/>
        <end position="270"/>
    </location>
</feature>
<dbReference type="CDD" id="cd00041">
    <property type="entry name" value="CUB"/>
    <property type="match status" value="1"/>
</dbReference>